<evidence type="ECO:0000256" key="2">
    <source>
        <dbReference type="SAM" id="SignalP"/>
    </source>
</evidence>
<accession>A0A1I5BLP4</accession>
<feature type="region of interest" description="Disordered" evidence="1">
    <location>
        <begin position="20"/>
        <end position="43"/>
    </location>
</feature>
<feature type="chain" id="PRO_5011470480" evidence="2">
    <location>
        <begin position="19"/>
        <end position="272"/>
    </location>
</feature>
<dbReference type="STRING" id="649333.SAMN04487989_103212"/>
<evidence type="ECO:0000256" key="1">
    <source>
        <dbReference type="SAM" id="MobiDB-lite"/>
    </source>
</evidence>
<dbReference type="AlphaFoldDB" id="A0A1I5BLP4"/>
<organism evidence="3 4">
    <name type="scientific">Bizionia echini</name>
    <dbReference type="NCBI Taxonomy" id="649333"/>
    <lineage>
        <taxon>Bacteria</taxon>
        <taxon>Pseudomonadati</taxon>
        <taxon>Bacteroidota</taxon>
        <taxon>Flavobacteriia</taxon>
        <taxon>Flavobacteriales</taxon>
        <taxon>Flavobacteriaceae</taxon>
        <taxon>Bizionia</taxon>
    </lineage>
</organism>
<dbReference type="Pfam" id="PF20113">
    <property type="entry name" value="DUF6503"/>
    <property type="match status" value="1"/>
</dbReference>
<proteinExistence type="predicted"/>
<protein>
    <submittedName>
        <fullName evidence="3">Uncharacterized protein</fullName>
    </submittedName>
</protein>
<dbReference type="EMBL" id="FOVN01000003">
    <property type="protein sequence ID" value="SFN75550.1"/>
    <property type="molecule type" value="Genomic_DNA"/>
</dbReference>
<dbReference type="RefSeq" id="WP_092208020.1">
    <property type="nucleotide sequence ID" value="NZ_FOVN01000003.1"/>
</dbReference>
<keyword evidence="4" id="KW-1185">Reference proteome</keyword>
<keyword evidence="2" id="KW-0732">Signal</keyword>
<gene>
    <name evidence="3" type="ORF">SAMN04487989_103212</name>
</gene>
<feature type="compositionally biased region" description="Basic and acidic residues" evidence="1">
    <location>
        <begin position="20"/>
        <end position="30"/>
    </location>
</feature>
<evidence type="ECO:0000313" key="3">
    <source>
        <dbReference type="EMBL" id="SFN75550.1"/>
    </source>
</evidence>
<evidence type="ECO:0000313" key="4">
    <source>
        <dbReference type="Proteomes" id="UP000198705"/>
    </source>
</evidence>
<feature type="signal peptide" evidence="2">
    <location>
        <begin position="1"/>
        <end position="18"/>
    </location>
</feature>
<name>A0A1I5BLP4_9FLAO</name>
<dbReference type="InterPro" id="IPR045444">
    <property type="entry name" value="DUF6503"/>
</dbReference>
<dbReference type="OrthoDB" id="282859at2"/>
<dbReference type="Proteomes" id="UP000198705">
    <property type="component" value="Unassembled WGS sequence"/>
</dbReference>
<sequence length="272" mass="30878">MKKISLLALIVLSFMACKNDTSKPETKPESSIKTQNTESENNKKEPISFVNAIETAHKKEAFLKEAAVQFELILSFGGNEILNGLATFSTDSSEGKIEMTNGDVIIYKEDQVYYSPSITNTQRIRFNAYTWSYFFLFPYKLSDEGTIWNSYPETQLGGEKYSTKKLSFEANTGDAPDDWYVVYANPNSNLVEVAAYIVTAGKTKAEAEADPHAIKYEDFIGIKNIPFARKWTFWEWDSELGLTQQIGEGTIKNITFLNDDKLFEVPQHFKKI</sequence>
<reference evidence="4" key="1">
    <citation type="submission" date="2016-10" db="EMBL/GenBank/DDBJ databases">
        <authorList>
            <person name="Varghese N."/>
            <person name="Submissions S."/>
        </authorList>
    </citation>
    <scope>NUCLEOTIDE SEQUENCE [LARGE SCALE GENOMIC DNA]</scope>
    <source>
        <strain evidence="4">DSM 23925</strain>
    </source>
</reference>
<dbReference type="PROSITE" id="PS51257">
    <property type="entry name" value="PROKAR_LIPOPROTEIN"/>
    <property type="match status" value="1"/>
</dbReference>